<dbReference type="AlphaFoldDB" id="A0A830FM03"/>
<dbReference type="PANTHER" id="PTHR45947:SF3">
    <property type="entry name" value="SULFOQUINOVOSYL TRANSFERASE SQD2"/>
    <property type="match status" value="1"/>
</dbReference>
<accession>A0A830FM03</accession>
<dbReference type="CDD" id="cd03801">
    <property type="entry name" value="GT4_PimA-like"/>
    <property type="match status" value="1"/>
</dbReference>
<dbReference type="PANTHER" id="PTHR45947">
    <property type="entry name" value="SULFOQUINOVOSYL TRANSFERASE SQD2"/>
    <property type="match status" value="1"/>
</dbReference>
<gene>
    <name evidence="1" type="ORF">GCM10009039_17130</name>
</gene>
<evidence type="ECO:0000313" key="1">
    <source>
        <dbReference type="EMBL" id="GGL59480.1"/>
    </source>
</evidence>
<organism evidence="1 2">
    <name type="scientific">Halocalculus aciditolerans</name>
    <dbReference type="NCBI Taxonomy" id="1383812"/>
    <lineage>
        <taxon>Archaea</taxon>
        <taxon>Methanobacteriati</taxon>
        <taxon>Methanobacteriota</taxon>
        <taxon>Stenosarchaea group</taxon>
        <taxon>Halobacteria</taxon>
        <taxon>Halobacteriales</taxon>
        <taxon>Halobacteriaceae</taxon>
        <taxon>Halocalculus</taxon>
    </lineage>
</organism>
<dbReference type="InterPro" id="IPR050194">
    <property type="entry name" value="Glycosyltransferase_grp1"/>
</dbReference>
<dbReference type="Gene3D" id="3.40.50.2000">
    <property type="entry name" value="Glycogen Phosphorylase B"/>
    <property type="match status" value="2"/>
</dbReference>
<sequence>MPDRGVCVVTHPLSSSGENATRTLLDVLAALGPVSLVTADLPAASTIRDDHEVVEITRAGAGDSILVAAVRFALNQLRMSRVVAGRDEDVVLFFGATAYLLPVLVARLVGKTVAVEPRGDVPLTLKLNWRQRVPDPVAAVLAGLVRLLERTSFAAADGVVTYTPNMARQLGLDPDDADVHPNGARYVDTDTFAPRTPYGDRPKTVGFLGRLDEEKGIRTLAAVARRLPDDYTFRFIGSGDLDDWLADELDAEIETGSVELAGWVDHDDVPRELDGLRLLVMPSEPTEGLPTTILEALACGTPVYATPVAGVPDVVRAGDTGFLMEAADADRILTDLERILGRDDLAEISANGRALVENEYSFDAAVDRYREILAALRA</sequence>
<protein>
    <submittedName>
        <fullName evidence="1">Uncharacterized protein</fullName>
    </submittedName>
</protein>
<proteinExistence type="predicted"/>
<dbReference type="EMBL" id="BMPG01000002">
    <property type="protein sequence ID" value="GGL59480.1"/>
    <property type="molecule type" value="Genomic_DNA"/>
</dbReference>
<keyword evidence="2" id="KW-1185">Reference proteome</keyword>
<dbReference type="GO" id="GO:0016757">
    <property type="term" value="F:glycosyltransferase activity"/>
    <property type="evidence" value="ECO:0007669"/>
    <property type="project" value="TreeGrafter"/>
</dbReference>
<dbReference type="Pfam" id="PF13692">
    <property type="entry name" value="Glyco_trans_1_4"/>
    <property type="match status" value="1"/>
</dbReference>
<dbReference type="RefSeq" id="WP_188977944.1">
    <property type="nucleotide sequence ID" value="NZ_BMPG01000002.1"/>
</dbReference>
<name>A0A830FM03_9EURY</name>
<dbReference type="SUPFAM" id="SSF53756">
    <property type="entry name" value="UDP-Glycosyltransferase/glycogen phosphorylase"/>
    <property type="match status" value="1"/>
</dbReference>
<reference evidence="1" key="2">
    <citation type="submission" date="2020-09" db="EMBL/GenBank/DDBJ databases">
        <authorList>
            <person name="Sun Q."/>
            <person name="Ohkuma M."/>
        </authorList>
    </citation>
    <scope>NUCLEOTIDE SEQUENCE</scope>
    <source>
        <strain evidence="1">JCM 19596</strain>
    </source>
</reference>
<evidence type="ECO:0000313" key="2">
    <source>
        <dbReference type="Proteomes" id="UP000607197"/>
    </source>
</evidence>
<dbReference type="Proteomes" id="UP000607197">
    <property type="component" value="Unassembled WGS sequence"/>
</dbReference>
<comment type="caution">
    <text evidence="1">The sequence shown here is derived from an EMBL/GenBank/DDBJ whole genome shotgun (WGS) entry which is preliminary data.</text>
</comment>
<reference evidence="1" key="1">
    <citation type="journal article" date="2014" name="Int. J. Syst. Evol. Microbiol.">
        <title>Complete genome sequence of Corynebacterium casei LMG S-19264T (=DSM 44701T), isolated from a smear-ripened cheese.</title>
        <authorList>
            <consortium name="US DOE Joint Genome Institute (JGI-PGF)"/>
            <person name="Walter F."/>
            <person name="Albersmeier A."/>
            <person name="Kalinowski J."/>
            <person name="Ruckert C."/>
        </authorList>
    </citation>
    <scope>NUCLEOTIDE SEQUENCE</scope>
    <source>
        <strain evidence="1">JCM 19596</strain>
    </source>
</reference>
<dbReference type="OrthoDB" id="132546at2157"/>